<accession>A0A382HMR3</accession>
<name>A0A382HMR3_9ZZZZ</name>
<proteinExistence type="predicted"/>
<gene>
    <name evidence="1" type="ORF">METZ01_LOCUS241219</name>
</gene>
<organism evidence="1">
    <name type="scientific">marine metagenome</name>
    <dbReference type="NCBI Taxonomy" id="408172"/>
    <lineage>
        <taxon>unclassified sequences</taxon>
        <taxon>metagenomes</taxon>
        <taxon>ecological metagenomes</taxon>
    </lineage>
</organism>
<evidence type="ECO:0008006" key="2">
    <source>
        <dbReference type="Google" id="ProtNLM"/>
    </source>
</evidence>
<sequence>MNMDIDEPVLVIDIDTFYINDYIKAIDYPIERGEFLTAKSWWSDTWNENYSLCGGFQKYYPKDCKYIYDEFMSNIDYWSQHYITRKITVGPVNGEQYFVEDQVKKKLKLKYLPETWVTRMCNKKDLKEIALINSMYPGEYVYLDGFHDDIKIIHFKYEDIDYSFLSSSPNSA</sequence>
<dbReference type="EMBL" id="UINC01062095">
    <property type="protein sequence ID" value="SVB88365.1"/>
    <property type="molecule type" value="Genomic_DNA"/>
</dbReference>
<evidence type="ECO:0000313" key="1">
    <source>
        <dbReference type="EMBL" id="SVB88365.1"/>
    </source>
</evidence>
<dbReference type="AlphaFoldDB" id="A0A382HMR3"/>
<protein>
    <recommendedName>
        <fullName evidence="2">Nucleotide-diphospho-sugar transferase domain-containing protein</fullName>
    </recommendedName>
</protein>
<reference evidence="1" key="1">
    <citation type="submission" date="2018-05" db="EMBL/GenBank/DDBJ databases">
        <authorList>
            <person name="Lanie J.A."/>
            <person name="Ng W.-L."/>
            <person name="Kazmierczak K.M."/>
            <person name="Andrzejewski T.M."/>
            <person name="Davidsen T.M."/>
            <person name="Wayne K.J."/>
            <person name="Tettelin H."/>
            <person name="Glass J.I."/>
            <person name="Rusch D."/>
            <person name="Podicherti R."/>
            <person name="Tsui H.-C.T."/>
            <person name="Winkler M.E."/>
        </authorList>
    </citation>
    <scope>NUCLEOTIDE SEQUENCE</scope>
</reference>